<dbReference type="GO" id="GO:0043565">
    <property type="term" value="F:sequence-specific DNA binding"/>
    <property type="evidence" value="ECO:0007669"/>
    <property type="project" value="InterPro"/>
</dbReference>
<accession>A0AAW7YNK9</accession>
<dbReference type="PRINTS" id="PR00032">
    <property type="entry name" value="HTHARAC"/>
</dbReference>
<proteinExistence type="predicted"/>
<dbReference type="PROSITE" id="PS01124">
    <property type="entry name" value="HTH_ARAC_FAMILY_2"/>
    <property type="match status" value="1"/>
</dbReference>
<evidence type="ECO:0000256" key="3">
    <source>
        <dbReference type="ARBA" id="ARBA00023163"/>
    </source>
</evidence>
<keyword evidence="2" id="KW-0238">DNA-binding</keyword>
<dbReference type="Gene3D" id="1.10.10.60">
    <property type="entry name" value="Homeodomain-like"/>
    <property type="match status" value="2"/>
</dbReference>
<gene>
    <name evidence="5" type="ORF">Q4528_03110</name>
</gene>
<dbReference type="InterPro" id="IPR020449">
    <property type="entry name" value="Tscrpt_reg_AraC-type_HTH"/>
</dbReference>
<dbReference type="RefSeq" id="WP_303520495.1">
    <property type="nucleotide sequence ID" value="NZ_JAUOQO010000002.1"/>
</dbReference>
<dbReference type="InterPro" id="IPR009057">
    <property type="entry name" value="Homeodomain-like_sf"/>
</dbReference>
<keyword evidence="3" id="KW-0804">Transcription</keyword>
<evidence type="ECO:0000313" key="5">
    <source>
        <dbReference type="EMBL" id="MDO6573140.1"/>
    </source>
</evidence>
<dbReference type="SUPFAM" id="SSF46689">
    <property type="entry name" value="Homeodomain-like"/>
    <property type="match status" value="1"/>
</dbReference>
<dbReference type="InterPro" id="IPR018060">
    <property type="entry name" value="HTH_AraC"/>
</dbReference>
<comment type="caution">
    <text evidence="5">The sequence shown here is derived from an EMBL/GenBank/DDBJ whole genome shotgun (WGS) entry which is preliminary data.</text>
</comment>
<reference evidence="5" key="1">
    <citation type="submission" date="2023-07" db="EMBL/GenBank/DDBJ databases">
        <title>Genome content predicts the carbon catabolic preferences of heterotrophic bacteria.</title>
        <authorList>
            <person name="Gralka M."/>
        </authorList>
    </citation>
    <scope>NUCLEOTIDE SEQUENCE</scope>
    <source>
        <strain evidence="5">E2R20</strain>
    </source>
</reference>
<dbReference type="SMART" id="SM00342">
    <property type="entry name" value="HTH_ARAC"/>
    <property type="match status" value="1"/>
</dbReference>
<dbReference type="Proteomes" id="UP001170310">
    <property type="component" value="Unassembled WGS sequence"/>
</dbReference>
<dbReference type="PANTHER" id="PTHR43280">
    <property type="entry name" value="ARAC-FAMILY TRANSCRIPTIONAL REGULATOR"/>
    <property type="match status" value="1"/>
</dbReference>
<keyword evidence="6" id="KW-1185">Reference proteome</keyword>
<protein>
    <submittedName>
        <fullName evidence="5">AraC family transcriptional regulator</fullName>
    </submittedName>
</protein>
<sequence length="727" mass="85497">MPNSYLRILSNVEYPTTRCQDGIILFWPIEGDMHIQKFRKQKTINNEIYIINNADVFSLNTNGKVIMLYLTSDWFAEQNFSFFDFQYTANLIKSSNKLKDLVLQLVLRNINEDYREVLDELTTKIVQIIGTEAKVDKSIAIDQYNYTYYNDLKEELEYIDNHIEQRLTLKDISTELFTSKSNISSQFHQLIGMGFKRYVDTLKINKSIELLLTTNKTISHISDILGFSSMSTFSKMFKGYLGLTPNDYRKLSKYDKNIMFKINIDTDEDSESLKPYIEKLVEQHKIEKYEDIQLDEGKIKKATSFQSVIQIQTIEELKYTFLYNKLDKFEFSRTEVIFYIVPTLSEICNEMTYEDKRNIVEIIIKKGLRVAFNIDSYKVIDSIGVCFSDALLKLKNSKQDIPYLYEVISVFNLDDKEIREIYKDIIKFQDLNINHVIGLDISCLIDDPVMLKAIESQIKRLKFEYLFIDNAKLTTSYLTEGNERLLLKNEIQIKNLKAIINEVDFVKEKIFLLNVENHQLINDKHNDLSNSAPLIIETISSLTESFTGLGFNLFHNPNHFNALHLFDAKGFKTTFGLIFNEISILFNRDFVDASYYKKVELEDRYVLYLYDWRVIENESADEEYGDSNVYISFNEMPTYKNHLIFIGKINSYSGNLNHLISKDLRNKYEWTSQFLDTVDYYFKPKIEIIEHDFTQCSLEINLGYNSFYMITIFKEEYIVKKTLHNSI</sequence>
<evidence type="ECO:0000313" key="6">
    <source>
        <dbReference type="Proteomes" id="UP001170310"/>
    </source>
</evidence>
<evidence type="ECO:0000259" key="4">
    <source>
        <dbReference type="PROSITE" id="PS01124"/>
    </source>
</evidence>
<evidence type="ECO:0000256" key="1">
    <source>
        <dbReference type="ARBA" id="ARBA00023015"/>
    </source>
</evidence>
<organism evidence="5 6">
    <name type="scientific">Staphylococcus pasteuri_A</name>
    <dbReference type="NCBI Taxonomy" id="3062664"/>
    <lineage>
        <taxon>Bacteria</taxon>
        <taxon>Bacillati</taxon>
        <taxon>Bacillota</taxon>
        <taxon>Bacilli</taxon>
        <taxon>Bacillales</taxon>
        <taxon>Staphylococcaceae</taxon>
        <taxon>Staphylococcus</taxon>
    </lineage>
</organism>
<evidence type="ECO:0000256" key="2">
    <source>
        <dbReference type="ARBA" id="ARBA00023125"/>
    </source>
</evidence>
<keyword evidence="1" id="KW-0805">Transcription regulation</keyword>
<name>A0AAW7YNK9_9STAP</name>
<dbReference type="PANTHER" id="PTHR43280:SF26">
    <property type="entry name" value="ARAC-FAMILY TRANSCRIPTIONAL REGULATOR"/>
    <property type="match status" value="1"/>
</dbReference>
<feature type="domain" description="HTH araC/xylS-type" evidence="4">
    <location>
        <begin position="153"/>
        <end position="251"/>
    </location>
</feature>
<dbReference type="Pfam" id="PF12833">
    <property type="entry name" value="HTH_18"/>
    <property type="match status" value="1"/>
</dbReference>
<dbReference type="GO" id="GO:0003700">
    <property type="term" value="F:DNA-binding transcription factor activity"/>
    <property type="evidence" value="ECO:0007669"/>
    <property type="project" value="InterPro"/>
</dbReference>
<dbReference type="AlphaFoldDB" id="A0AAW7YNK9"/>
<dbReference type="EMBL" id="JAUOQO010000002">
    <property type="protein sequence ID" value="MDO6573140.1"/>
    <property type="molecule type" value="Genomic_DNA"/>
</dbReference>